<evidence type="ECO:0000313" key="1">
    <source>
        <dbReference type="EMBL" id="CAE2297493.1"/>
    </source>
</evidence>
<reference evidence="1" key="1">
    <citation type="submission" date="2021-01" db="EMBL/GenBank/DDBJ databases">
        <authorList>
            <person name="Corre E."/>
            <person name="Pelletier E."/>
            <person name="Niang G."/>
            <person name="Scheremetjew M."/>
            <person name="Finn R."/>
            <person name="Kale V."/>
            <person name="Holt S."/>
            <person name="Cochrane G."/>
            <person name="Meng A."/>
            <person name="Brown T."/>
            <person name="Cohen L."/>
        </authorList>
    </citation>
    <scope>NUCLEOTIDE SEQUENCE</scope>
    <source>
        <strain evidence="1">SoJaBio B1-5/56/2</strain>
    </source>
</reference>
<dbReference type="SUPFAM" id="SSF52058">
    <property type="entry name" value="L domain-like"/>
    <property type="match status" value="1"/>
</dbReference>
<dbReference type="PANTHER" id="PTHR48007">
    <property type="entry name" value="LEUCINE-RICH REPEAT RECEPTOR-LIKE PROTEIN KINASE PXC1"/>
    <property type="match status" value="1"/>
</dbReference>
<gene>
    <name evidence="1" type="ORF">NAES01612_LOCUS7773</name>
</gene>
<organism evidence="1">
    <name type="scientific">Paramoeba aestuarina</name>
    <dbReference type="NCBI Taxonomy" id="180227"/>
    <lineage>
        <taxon>Eukaryota</taxon>
        <taxon>Amoebozoa</taxon>
        <taxon>Discosea</taxon>
        <taxon>Flabellinia</taxon>
        <taxon>Dactylopodida</taxon>
        <taxon>Paramoebidae</taxon>
        <taxon>Paramoeba</taxon>
    </lineage>
</organism>
<dbReference type="AlphaFoldDB" id="A0A7S4KL04"/>
<proteinExistence type="predicted"/>
<dbReference type="PANTHER" id="PTHR48007:SF4">
    <property type="entry name" value="LEUCINE-RICH REPEAT RECEPTOR-LIKE PROTEIN KINASE PXC1"/>
    <property type="match status" value="1"/>
</dbReference>
<dbReference type="InterPro" id="IPR046959">
    <property type="entry name" value="PRK1-6/SRF4-like"/>
</dbReference>
<dbReference type="EMBL" id="HBKR01011689">
    <property type="protein sequence ID" value="CAE2297493.1"/>
    <property type="molecule type" value="Transcribed_RNA"/>
</dbReference>
<dbReference type="InterPro" id="IPR032675">
    <property type="entry name" value="LRR_dom_sf"/>
</dbReference>
<sequence>MLPQMFVSVTAIDDVLGKVEKSSLSQQTLMELLIQNTEEKANVCRDEASPAEATKWYGIISDKREQVTHLLWGYKSLRGSIQLEWLPLRVVSVQLNNNGFVGTVCLTELPESLLRLSLSDNKFQGAVDLRRLPNRLELLQLELNGFSGETDFTQLPVSLKLLNVSSTKLSGTFVERSGIHIDVFNSLVDVCTAGSKDA</sequence>
<evidence type="ECO:0008006" key="2">
    <source>
        <dbReference type="Google" id="ProtNLM"/>
    </source>
</evidence>
<dbReference type="Gene3D" id="3.80.10.10">
    <property type="entry name" value="Ribonuclease Inhibitor"/>
    <property type="match status" value="1"/>
</dbReference>
<accession>A0A7S4KL04</accession>
<name>A0A7S4KL04_9EUKA</name>
<protein>
    <recommendedName>
        <fullName evidence="2">Leucine-rich repeat protein</fullName>
    </recommendedName>
</protein>